<evidence type="ECO:0008006" key="4">
    <source>
        <dbReference type="Google" id="ProtNLM"/>
    </source>
</evidence>
<gene>
    <name evidence="2" type="ORF">MPEBLZ_03344</name>
</gene>
<proteinExistence type="predicted"/>
<comment type="caution">
    <text evidence="2">The sequence shown here is derived from an EMBL/GenBank/DDBJ whole genome shotgun (WGS) entry which is preliminary data.</text>
</comment>
<dbReference type="Proteomes" id="UP000050360">
    <property type="component" value="Unassembled WGS sequence"/>
</dbReference>
<dbReference type="AlphaFoldDB" id="A0A0P8CHC8"/>
<dbReference type="InterPro" id="IPR011989">
    <property type="entry name" value="ARM-like"/>
</dbReference>
<protein>
    <recommendedName>
        <fullName evidence="4">HEAT repeat protein</fullName>
    </recommendedName>
</protein>
<dbReference type="Gene3D" id="1.25.10.10">
    <property type="entry name" value="Leucine-rich Repeat Variant"/>
    <property type="match status" value="1"/>
</dbReference>
<dbReference type="SUPFAM" id="SSF48371">
    <property type="entry name" value="ARM repeat"/>
    <property type="match status" value="1"/>
</dbReference>
<feature type="region of interest" description="Disordered" evidence="1">
    <location>
        <begin position="227"/>
        <end position="259"/>
    </location>
</feature>
<reference evidence="2 3" key="1">
    <citation type="submission" date="2015-09" db="EMBL/GenBank/DDBJ databases">
        <title>A metagenomics-based metabolic model of nitrate-dependent anaerobic oxidation of methane by Methanoperedens-like archaea.</title>
        <authorList>
            <person name="Arshad A."/>
            <person name="Speth D.R."/>
            <person name="De Graaf R.M."/>
            <person name="Op Den Camp H.J."/>
            <person name="Jetten M.S."/>
            <person name="Welte C.U."/>
        </authorList>
    </citation>
    <scope>NUCLEOTIDE SEQUENCE [LARGE SCALE GENOMIC DNA]</scope>
</reference>
<evidence type="ECO:0000313" key="3">
    <source>
        <dbReference type="Proteomes" id="UP000050360"/>
    </source>
</evidence>
<dbReference type="EMBL" id="LKCM01000265">
    <property type="protein sequence ID" value="KPQ42112.1"/>
    <property type="molecule type" value="Genomic_DNA"/>
</dbReference>
<name>A0A0P8CHC8_9EURY</name>
<evidence type="ECO:0000256" key="1">
    <source>
        <dbReference type="SAM" id="MobiDB-lite"/>
    </source>
</evidence>
<dbReference type="InterPro" id="IPR016024">
    <property type="entry name" value="ARM-type_fold"/>
</dbReference>
<organism evidence="2 3">
    <name type="scientific">Candidatus Methanoperedens nitratireducens</name>
    <dbReference type="NCBI Taxonomy" id="1392998"/>
    <lineage>
        <taxon>Archaea</taxon>
        <taxon>Methanobacteriati</taxon>
        <taxon>Methanobacteriota</taxon>
        <taxon>Stenosarchaea group</taxon>
        <taxon>Methanomicrobia</taxon>
        <taxon>Methanosarcinales</taxon>
        <taxon>ANME-2 cluster</taxon>
        <taxon>Candidatus Methanoperedentaceae</taxon>
        <taxon>Candidatus Methanoperedens</taxon>
    </lineage>
</organism>
<sequence length="296" mass="33527">MIFFNNFQEKIRNILKKIGKGNASESNMASLCELLDDHQNLIPEAIGALNDILTKGNIKAFNSAISAYNRMAQNHIGVTHYQVDVIVSCIRDRRNDLHENSMLNILEILSKIAPKYPERMKIAVPELLIALESTNTKSRESSYFILSILAATHHEFFKDRSKEIIRILNGLNVDERIYAIRLTKQLAEKDRAIAADTYDLLEDLRLNHPDSNLRSEAGFAMDKLKEATRQKPSKSDAPPVMKIQNPGQGHNIKRRKGRAKNSENLFSGLSELMAPDKEDIIDILDGMNLKHLIVNK</sequence>
<accession>A0A0P8CHC8</accession>
<evidence type="ECO:0000313" key="2">
    <source>
        <dbReference type="EMBL" id="KPQ42112.1"/>
    </source>
</evidence>